<dbReference type="InterPro" id="IPR012621">
    <property type="entry name" value="Tom7"/>
</dbReference>
<dbReference type="AlphaFoldDB" id="A0A6G1MI03"/>
<dbReference type="PANTHER" id="PTHR34944:SF2">
    <property type="entry name" value="MITOCHONDRIAL IMPORT RECEPTOR SUBUNIT TOM7"/>
    <property type="match status" value="1"/>
</dbReference>
<dbReference type="Proteomes" id="UP000483672">
    <property type="component" value="Unassembled WGS sequence"/>
</dbReference>
<comment type="similarity">
    <text evidence="2">Belongs to the Tom7 family.</text>
</comment>
<dbReference type="GO" id="GO:0005742">
    <property type="term" value="C:mitochondrial outer membrane translocase complex"/>
    <property type="evidence" value="ECO:0007669"/>
    <property type="project" value="InterPro"/>
</dbReference>
<comment type="subcellular location">
    <subcellularLocation>
        <location evidence="1">Mitochondrion outer membrane</location>
        <topology evidence="1">Single-pass membrane protein</topology>
    </subcellularLocation>
</comment>
<gene>
    <name evidence="10" type="ORF">TWF191_006694</name>
</gene>
<keyword evidence="8" id="KW-0496">Mitochondrion</keyword>
<keyword evidence="7" id="KW-1133">Transmembrane helix</keyword>
<reference evidence="10 11" key="1">
    <citation type="submission" date="2019-06" db="EMBL/GenBank/DDBJ databases">
        <authorList>
            <person name="Palmer J.M."/>
        </authorList>
    </citation>
    <scope>NUCLEOTIDE SEQUENCE [LARGE SCALE GENOMIC DNA]</scope>
    <source>
        <strain evidence="10 11">TWF191</strain>
    </source>
</reference>
<keyword evidence="3" id="KW-0813">Transport</keyword>
<comment type="caution">
    <text evidence="10">The sequence shown here is derived from an EMBL/GenBank/DDBJ whole genome shotgun (WGS) entry which is preliminary data.</text>
</comment>
<dbReference type="Pfam" id="PF08038">
    <property type="entry name" value="Tom7"/>
    <property type="match status" value="1"/>
</dbReference>
<evidence type="ECO:0000313" key="10">
    <source>
        <dbReference type="EMBL" id="KAF3222613.1"/>
    </source>
</evidence>
<evidence type="ECO:0000256" key="3">
    <source>
        <dbReference type="ARBA" id="ARBA00022448"/>
    </source>
</evidence>
<dbReference type="GO" id="GO:0045040">
    <property type="term" value="P:protein insertion into mitochondrial outer membrane"/>
    <property type="evidence" value="ECO:0007669"/>
    <property type="project" value="TreeGrafter"/>
</dbReference>
<evidence type="ECO:0000256" key="7">
    <source>
        <dbReference type="ARBA" id="ARBA00022989"/>
    </source>
</evidence>
<protein>
    <submittedName>
        <fullName evidence="10">Uncharacterized protein</fullName>
    </submittedName>
</protein>
<evidence type="ECO:0000256" key="1">
    <source>
        <dbReference type="ARBA" id="ARBA00004572"/>
    </source>
</evidence>
<evidence type="ECO:0000313" key="11">
    <source>
        <dbReference type="Proteomes" id="UP000483672"/>
    </source>
</evidence>
<evidence type="ECO:0000256" key="9">
    <source>
        <dbReference type="ARBA" id="ARBA00023136"/>
    </source>
</evidence>
<keyword evidence="9" id="KW-0472">Membrane</keyword>
<dbReference type="GO" id="GO:0030150">
    <property type="term" value="P:protein import into mitochondrial matrix"/>
    <property type="evidence" value="ECO:0007669"/>
    <property type="project" value="InterPro"/>
</dbReference>
<dbReference type="EMBL" id="WIPF01000039">
    <property type="protein sequence ID" value="KAF3222613.1"/>
    <property type="molecule type" value="Genomic_DNA"/>
</dbReference>
<dbReference type="PANTHER" id="PTHR34944">
    <property type="entry name" value="MITOCHONDRIAL IMPORT RECEPTOR SUBUNIT TOM7"/>
    <property type="match status" value="1"/>
</dbReference>
<evidence type="ECO:0000256" key="5">
    <source>
        <dbReference type="ARBA" id="ARBA00022787"/>
    </source>
</evidence>
<evidence type="ECO:0000256" key="2">
    <source>
        <dbReference type="ARBA" id="ARBA00010917"/>
    </source>
</evidence>
<name>A0A6G1MI03_ORBOL</name>
<evidence type="ECO:0000256" key="4">
    <source>
        <dbReference type="ARBA" id="ARBA00022692"/>
    </source>
</evidence>
<proteinExistence type="inferred from homology"/>
<evidence type="ECO:0000256" key="6">
    <source>
        <dbReference type="ARBA" id="ARBA00022927"/>
    </source>
</evidence>
<keyword evidence="5" id="KW-1000">Mitochondrion outer membrane</keyword>
<evidence type="ECO:0000256" key="8">
    <source>
        <dbReference type="ARBA" id="ARBA00023128"/>
    </source>
</evidence>
<keyword evidence="4" id="KW-0812">Transmembrane</keyword>
<keyword evidence="6" id="KW-0653">Protein transport</keyword>
<organism evidence="10 11">
    <name type="scientific">Orbilia oligospora</name>
    <name type="common">Nematode-trapping fungus</name>
    <name type="synonym">Arthrobotrys oligospora</name>
    <dbReference type="NCBI Taxonomy" id="2813651"/>
    <lineage>
        <taxon>Eukaryota</taxon>
        <taxon>Fungi</taxon>
        <taxon>Dikarya</taxon>
        <taxon>Ascomycota</taxon>
        <taxon>Pezizomycotina</taxon>
        <taxon>Orbiliomycetes</taxon>
        <taxon>Orbiliales</taxon>
        <taxon>Orbiliaceae</taxon>
        <taxon>Orbilia</taxon>
    </lineage>
</organism>
<sequence length="141" mass="16338">MRRNVLFATNGRLDLITDKRQRKFRFSIRSLRHHLEPCTTTIILETSTVSNARFELVNSETRTCILQKIIHLQQTTSESGAIVSHRLPKMQISEETKERITRIIDISRVAIHYGYLPLILYIGYTHSEPKPSIIRLLTPLA</sequence>
<accession>A0A6G1MI03</accession>